<keyword evidence="2 3" id="KW-0732">Signal</keyword>
<evidence type="ECO:0000256" key="3">
    <source>
        <dbReference type="SAM" id="SignalP"/>
    </source>
</evidence>
<protein>
    <submittedName>
        <fullName evidence="5">Branched-chain amino acid ABC transporter substrate-binding protein</fullName>
    </submittedName>
</protein>
<dbReference type="Pfam" id="PF13458">
    <property type="entry name" value="Peripla_BP_6"/>
    <property type="match status" value="1"/>
</dbReference>
<feature type="domain" description="Leucine-binding protein" evidence="4">
    <location>
        <begin position="32"/>
        <end position="377"/>
    </location>
</feature>
<dbReference type="KEGG" id="abae:CL176_04720"/>
<dbReference type="AlphaFoldDB" id="A0A347WJV0"/>
<dbReference type="RefSeq" id="WP_118990269.1">
    <property type="nucleotide sequence ID" value="NZ_CP023434.1"/>
</dbReference>
<dbReference type="OrthoDB" id="9783240at2"/>
<dbReference type="InterPro" id="IPR028081">
    <property type="entry name" value="Leu-bd"/>
</dbReference>
<dbReference type="InterPro" id="IPR051010">
    <property type="entry name" value="BCAA_transport"/>
</dbReference>
<proteinExistence type="inferred from homology"/>
<dbReference type="EMBL" id="CP023434">
    <property type="protein sequence ID" value="AXY25357.1"/>
    <property type="molecule type" value="Genomic_DNA"/>
</dbReference>
<sequence>MLSKKLKGALLTASLVLSSLITPLTASAQETWTIAGNLELTGNAAAYATPVSRSMELAVEQVNANGGILEGDQLAIEVIDNKSDTTEATSVARRISEIQNLVGIIGPNSTTLGHAITPTVSEGEAPMIYTSTTGDGLTLDDAGTAIKNIFRVCFENSYQGAIAGEYAMSKLDAPKAVVIIDQAMDYSQGLADAFVAKYEELGGEVVSYEAYQSGDADFQALATTLASYDFDVIYLPGYYTETGLIVKQIREMGLTQPIIGGDGYANETFVELAGSHNLNDLYITSHYYDQTDRPEAQEFIAAYEEKFGERPDSFAALGYDAIMLLVDAIERAGTTEAAAVNKALQETTDYAGVTGDFTMNANHNPDKPAIMLEYQGGEVVSAEEITTDYE</sequence>
<dbReference type="Gene3D" id="3.40.50.2300">
    <property type="match status" value="2"/>
</dbReference>
<feature type="signal peptide" evidence="3">
    <location>
        <begin position="1"/>
        <end position="28"/>
    </location>
</feature>
<keyword evidence="6" id="KW-1185">Reference proteome</keyword>
<evidence type="ECO:0000256" key="2">
    <source>
        <dbReference type="ARBA" id="ARBA00022729"/>
    </source>
</evidence>
<accession>A0A347WJV0</accession>
<organism evidence="5 6">
    <name type="scientific">Suicoccus acidiformans</name>
    <dbReference type="NCBI Taxonomy" id="2036206"/>
    <lineage>
        <taxon>Bacteria</taxon>
        <taxon>Bacillati</taxon>
        <taxon>Bacillota</taxon>
        <taxon>Bacilli</taxon>
        <taxon>Lactobacillales</taxon>
        <taxon>Aerococcaceae</taxon>
        <taxon>Suicoccus</taxon>
    </lineage>
</organism>
<comment type="similarity">
    <text evidence="1">Belongs to the leucine-binding protein family.</text>
</comment>
<dbReference type="PANTHER" id="PTHR30483">
    <property type="entry name" value="LEUCINE-SPECIFIC-BINDING PROTEIN"/>
    <property type="match status" value="1"/>
</dbReference>
<dbReference type="InterPro" id="IPR028082">
    <property type="entry name" value="Peripla_BP_I"/>
</dbReference>
<feature type="chain" id="PRO_5016914870" evidence="3">
    <location>
        <begin position="29"/>
        <end position="390"/>
    </location>
</feature>
<evidence type="ECO:0000313" key="5">
    <source>
        <dbReference type="EMBL" id="AXY25357.1"/>
    </source>
</evidence>
<evidence type="ECO:0000259" key="4">
    <source>
        <dbReference type="Pfam" id="PF13458"/>
    </source>
</evidence>
<gene>
    <name evidence="5" type="ORF">CL176_04720</name>
</gene>
<dbReference type="CDD" id="cd06347">
    <property type="entry name" value="PBP1_ABC_LivK_ligand_binding-like"/>
    <property type="match status" value="1"/>
</dbReference>
<dbReference type="SUPFAM" id="SSF53822">
    <property type="entry name" value="Periplasmic binding protein-like I"/>
    <property type="match status" value="1"/>
</dbReference>
<reference evidence="5 6" key="1">
    <citation type="submission" date="2017-09" db="EMBL/GenBank/DDBJ databases">
        <title>Complete genome sequence of Oxytococcus suis strain ZY16052.</title>
        <authorList>
            <person name="Li F."/>
        </authorList>
    </citation>
    <scope>NUCLEOTIDE SEQUENCE [LARGE SCALE GENOMIC DNA]</scope>
    <source>
        <strain evidence="5 6">ZY16052</strain>
    </source>
</reference>
<name>A0A347WJV0_9LACT</name>
<evidence type="ECO:0000313" key="6">
    <source>
        <dbReference type="Proteomes" id="UP000263232"/>
    </source>
</evidence>
<evidence type="ECO:0000256" key="1">
    <source>
        <dbReference type="ARBA" id="ARBA00010062"/>
    </source>
</evidence>
<dbReference type="PANTHER" id="PTHR30483:SF6">
    <property type="entry name" value="PERIPLASMIC BINDING PROTEIN OF ABC TRANSPORTER FOR NATURAL AMINO ACIDS"/>
    <property type="match status" value="1"/>
</dbReference>
<dbReference type="Proteomes" id="UP000263232">
    <property type="component" value="Chromosome"/>
</dbReference>